<dbReference type="SUPFAM" id="SSF51445">
    <property type="entry name" value="(Trans)glycosidases"/>
    <property type="match status" value="1"/>
</dbReference>
<dbReference type="Gene3D" id="3.20.20.80">
    <property type="entry name" value="Glycosidases"/>
    <property type="match status" value="1"/>
</dbReference>
<dbReference type="GO" id="GO:0005829">
    <property type="term" value="C:cytosol"/>
    <property type="evidence" value="ECO:0007669"/>
    <property type="project" value="TreeGrafter"/>
</dbReference>
<name>A0A1V4IRL3_9CLOT</name>
<dbReference type="EMBL" id="MZGV01000014">
    <property type="protein sequence ID" value="OPJ62576.1"/>
    <property type="molecule type" value="Genomic_DNA"/>
</dbReference>
<keyword evidence="3 6" id="KW-0326">Glycosidase</keyword>
<dbReference type="PROSITE" id="PS00653">
    <property type="entry name" value="GLYCOSYL_HYDROL_F1_2"/>
    <property type="match status" value="1"/>
</dbReference>
<dbReference type="AlphaFoldDB" id="A0A1V4IRL3"/>
<dbReference type="Proteomes" id="UP000190080">
    <property type="component" value="Unassembled WGS sequence"/>
</dbReference>
<dbReference type="InterPro" id="IPR000160">
    <property type="entry name" value="GGDEF_dom"/>
</dbReference>
<dbReference type="GO" id="GO:0008706">
    <property type="term" value="F:6-phospho-beta-glucosidase activity"/>
    <property type="evidence" value="ECO:0007669"/>
    <property type="project" value="UniProtKB-EC"/>
</dbReference>
<dbReference type="GO" id="GO:0016052">
    <property type="term" value="P:carbohydrate catabolic process"/>
    <property type="evidence" value="ECO:0007669"/>
    <property type="project" value="TreeGrafter"/>
</dbReference>
<feature type="domain" description="GGDEF" evidence="7">
    <location>
        <begin position="439"/>
        <end position="480"/>
    </location>
</feature>
<dbReference type="PANTHER" id="PTHR10353">
    <property type="entry name" value="GLYCOSYL HYDROLASE"/>
    <property type="match status" value="1"/>
</dbReference>
<evidence type="ECO:0000256" key="1">
    <source>
        <dbReference type="ARBA" id="ARBA00010838"/>
    </source>
</evidence>
<dbReference type="PRINTS" id="PR00131">
    <property type="entry name" value="GLHYDRLASE1"/>
</dbReference>
<evidence type="ECO:0000256" key="3">
    <source>
        <dbReference type="ARBA" id="ARBA00023295"/>
    </source>
</evidence>
<gene>
    <name evidence="8" type="primary">bglH</name>
    <name evidence="8" type="ORF">CLORY_17060</name>
</gene>
<proteinExistence type="inferred from homology"/>
<comment type="caution">
    <text evidence="8">The sequence shown here is derived from an EMBL/GenBank/DDBJ whole genome shotgun (WGS) entry which is preliminary data.</text>
</comment>
<keyword evidence="2 6" id="KW-0378">Hydrolase</keyword>
<evidence type="ECO:0000256" key="6">
    <source>
        <dbReference type="RuleBase" id="RU004468"/>
    </source>
</evidence>
<dbReference type="STRING" id="1450648.CLORY_17060"/>
<dbReference type="PANTHER" id="PTHR10353:SF122">
    <property type="entry name" value="6-PHOSPHO-BETA-GLUCOSIDASE ASCB-RELATED"/>
    <property type="match status" value="1"/>
</dbReference>
<evidence type="ECO:0000313" key="8">
    <source>
        <dbReference type="EMBL" id="OPJ62576.1"/>
    </source>
</evidence>
<dbReference type="InterPro" id="IPR001360">
    <property type="entry name" value="Glyco_hydro_1"/>
</dbReference>
<dbReference type="Pfam" id="PF00232">
    <property type="entry name" value="Glyco_hydro_1"/>
    <property type="match status" value="1"/>
</dbReference>
<dbReference type="InterPro" id="IPR033132">
    <property type="entry name" value="GH_1_N_CS"/>
</dbReference>
<protein>
    <submittedName>
        <fullName evidence="8">Aryl-phospho-beta-D-glucosidase BglH</fullName>
        <ecNumber evidence="8">3.2.1.86</ecNumber>
    </submittedName>
</protein>
<dbReference type="InterPro" id="IPR018120">
    <property type="entry name" value="Glyco_hydro_1_AS"/>
</dbReference>
<reference evidence="8 9" key="1">
    <citation type="submission" date="2017-03" db="EMBL/GenBank/DDBJ databases">
        <title>Genome sequence of Clostridium oryzae DSM 28571.</title>
        <authorList>
            <person name="Poehlein A."/>
            <person name="Daniel R."/>
        </authorList>
    </citation>
    <scope>NUCLEOTIDE SEQUENCE [LARGE SCALE GENOMIC DNA]</scope>
    <source>
        <strain evidence="8 9">DSM 28571</strain>
    </source>
</reference>
<evidence type="ECO:0000256" key="4">
    <source>
        <dbReference type="PROSITE-ProRule" id="PRU10055"/>
    </source>
</evidence>
<keyword evidence="9" id="KW-1185">Reference proteome</keyword>
<dbReference type="FunFam" id="3.20.20.80:FF:000004">
    <property type="entry name" value="Beta-glucosidase 6-phospho-beta-glucosidase"/>
    <property type="match status" value="1"/>
</dbReference>
<evidence type="ECO:0000313" key="9">
    <source>
        <dbReference type="Proteomes" id="UP000190080"/>
    </source>
</evidence>
<sequence length="480" mass="55776">MNRVPEGFPEDFLWGGAVAANQLEGAYTEDGKGLCVSDINEFHDDIALDKKYNEEITSTYINEALKNEGRIFPKRWGIDFYHTYKQDLKLLAELGLKTFRTSINWARIYPNADEKEPNEAGLKFYDSLIDEIIKNGMEPMITISHYEMPLHLTTAYKGWYSRETIDFFVRYCKTLFDRYKGKVKYWIIVNQINLIIHESFNHLGIAEDVVDDLVSAKYQGVHNEMVACGLATKYARQVDSNYHIGMMLCGGPAYAATCKPEDVFATVRRNQMEYFFSDVLLRGYYPGYAFRYFEDNNINVKFGEGDEEALKNTADFMSFSYYYTRICDAQSVKQKQTAYRNPQLPANPWGWTIDPIGLRTFLNLFYDRYQCPIYITENGIGYYDKLEPDGSIHDLYRIEFFKTHIEQMKEAIKDGVDLRGYYTWAPIDIVSCSSSEMSKRYGFIYVDIDDYGKGSGKRYLKDSYEWMKKVIKSNGDDLSI</sequence>
<dbReference type="InterPro" id="IPR017853">
    <property type="entry name" value="GH"/>
</dbReference>
<organism evidence="8 9">
    <name type="scientific">Clostridium oryzae</name>
    <dbReference type="NCBI Taxonomy" id="1450648"/>
    <lineage>
        <taxon>Bacteria</taxon>
        <taxon>Bacillati</taxon>
        <taxon>Bacillota</taxon>
        <taxon>Clostridia</taxon>
        <taxon>Eubacteriales</taxon>
        <taxon>Clostridiaceae</taxon>
        <taxon>Clostridium</taxon>
    </lineage>
</organism>
<feature type="active site" description="Nucleophile" evidence="4">
    <location>
        <position position="377"/>
    </location>
</feature>
<dbReference type="EC" id="3.2.1.86" evidence="8"/>
<dbReference type="PROSITE" id="PS00572">
    <property type="entry name" value="GLYCOSYL_HYDROL_F1_1"/>
    <property type="match status" value="1"/>
</dbReference>
<evidence type="ECO:0000256" key="2">
    <source>
        <dbReference type="ARBA" id="ARBA00022801"/>
    </source>
</evidence>
<dbReference type="PROSITE" id="PS50887">
    <property type="entry name" value="GGDEF"/>
    <property type="match status" value="1"/>
</dbReference>
<dbReference type="OrthoDB" id="2339329at2"/>
<evidence type="ECO:0000259" key="7">
    <source>
        <dbReference type="PROSITE" id="PS50887"/>
    </source>
</evidence>
<comment type="similarity">
    <text evidence="1 5">Belongs to the glycosyl hydrolase 1 family.</text>
</comment>
<dbReference type="RefSeq" id="WP_079423277.1">
    <property type="nucleotide sequence ID" value="NZ_MZGV01000014.1"/>
</dbReference>
<evidence type="ECO:0000256" key="5">
    <source>
        <dbReference type="RuleBase" id="RU003690"/>
    </source>
</evidence>
<accession>A0A1V4IRL3</accession>